<keyword evidence="2" id="KW-1185">Reference proteome</keyword>
<sequence length="141" mass="15607">MHTPTKVEVNELEKTVNLLKQELNDRDQEALLSDLEIGHLPEEKGENITHTISVLAVRLGVPLEERDVVFAERVGAAPLSLSVSTEGGIAIRARRVVVRLARRSLRDELLRAARRNGDPFSESLFWIASNLVLTGDNASAF</sequence>
<organism evidence="1 2">
    <name type="scientific">Parnassius mnemosyne</name>
    <name type="common">clouded apollo</name>
    <dbReference type="NCBI Taxonomy" id="213953"/>
    <lineage>
        <taxon>Eukaryota</taxon>
        <taxon>Metazoa</taxon>
        <taxon>Ecdysozoa</taxon>
        <taxon>Arthropoda</taxon>
        <taxon>Hexapoda</taxon>
        <taxon>Insecta</taxon>
        <taxon>Pterygota</taxon>
        <taxon>Neoptera</taxon>
        <taxon>Endopterygota</taxon>
        <taxon>Lepidoptera</taxon>
        <taxon>Glossata</taxon>
        <taxon>Ditrysia</taxon>
        <taxon>Papilionoidea</taxon>
        <taxon>Papilionidae</taxon>
        <taxon>Parnassiinae</taxon>
        <taxon>Parnassini</taxon>
        <taxon>Parnassius</taxon>
        <taxon>Driopa</taxon>
    </lineage>
</organism>
<dbReference type="AlphaFoldDB" id="A0AAV1L0U0"/>
<proteinExistence type="predicted"/>
<protein>
    <submittedName>
        <fullName evidence="1">Uncharacterized protein</fullName>
    </submittedName>
</protein>
<gene>
    <name evidence="1" type="ORF">PARMNEM_LOCUS9485</name>
</gene>
<evidence type="ECO:0000313" key="1">
    <source>
        <dbReference type="EMBL" id="CAK1588908.1"/>
    </source>
</evidence>
<dbReference type="Proteomes" id="UP001314205">
    <property type="component" value="Unassembled WGS sequence"/>
</dbReference>
<reference evidence="1 2" key="1">
    <citation type="submission" date="2023-11" db="EMBL/GenBank/DDBJ databases">
        <authorList>
            <person name="Hedman E."/>
            <person name="Englund M."/>
            <person name="Stromberg M."/>
            <person name="Nyberg Akerstrom W."/>
            <person name="Nylinder S."/>
            <person name="Jareborg N."/>
            <person name="Kallberg Y."/>
            <person name="Kronander E."/>
        </authorList>
    </citation>
    <scope>NUCLEOTIDE SEQUENCE [LARGE SCALE GENOMIC DNA]</scope>
</reference>
<name>A0AAV1L0U0_9NEOP</name>
<comment type="caution">
    <text evidence="1">The sequence shown here is derived from an EMBL/GenBank/DDBJ whole genome shotgun (WGS) entry which is preliminary data.</text>
</comment>
<evidence type="ECO:0000313" key="2">
    <source>
        <dbReference type="Proteomes" id="UP001314205"/>
    </source>
</evidence>
<accession>A0AAV1L0U0</accession>
<dbReference type="EMBL" id="CAVLGL010000083">
    <property type="protein sequence ID" value="CAK1588908.1"/>
    <property type="molecule type" value="Genomic_DNA"/>
</dbReference>